<accession>A0AAV2QGQ5</accession>
<dbReference type="InterPro" id="IPR027417">
    <property type="entry name" value="P-loop_NTPase"/>
</dbReference>
<feature type="non-terminal residue" evidence="1">
    <location>
        <position position="1"/>
    </location>
</feature>
<dbReference type="SUPFAM" id="SSF52540">
    <property type="entry name" value="P-loop containing nucleoside triphosphate hydrolases"/>
    <property type="match status" value="1"/>
</dbReference>
<evidence type="ECO:0000313" key="1">
    <source>
        <dbReference type="EMBL" id="CAL4082354.1"/>
    </source>
</evidence>
<dbReference type="PANTHER" id="PTHR46844:SF1">
    <property type="entry name" value="SLR5058 PROTEIN"/>
    <property type="match status" value="1"/>
</dbReference>
<dbReference type="AlphaFoldDB" id="A0AAV2QGQ5"/>
<keyword evidence="2" id="KW-1185">Reference proteome</keyword>
<evidence type="ECO:0008006" key="3">
    <source>
        <dbReference type="Google" id="ProtNLM"/>
    </source>
</evidence>
<organism evidence="1 2">
    <name type="scientific">Meganyctiphanes norvegica</name>
    <name type="common">Northern krill</name>
    <name type="synonym">Thysanopoda norvegica</name>
    <dbReference type="NCBI Taxonomy" id="48144"/>
    <lineage>
        <taxon>Eukaryota</taxon>
        <taxon>Metazoa</taxon>
        <taxon>Ecdysozoa</taxon>
        <taxon>Arthropoda</taxon>
        <taxon>Crustacea</taxon>
        <taxon>Multicrustacea</taxon>
        <taxon>Malacostraca</taxon>
        <taxon>Eumalacostraca</taxon>
        <taxon>Eucarida</taxon>
        <taxon>Euphausiacea</taxon>
        <taxon>Euphausiidae</taxon>
        <taxon>Meganyctiphanes</taxon>
    </lineage>
</organism>
<proteinExistence type="predicted"/>
<sequence length="918" mass="104827">QEMINQVSDDLIIILENFPIVSLRFNKSIQAAKIQEMKTFVQDEKANVFLKIREKLDQGDFSPSVLQQLQNEIQVFTQFLEDQALENSRLEIRDPYEKLSHLTFPPWMVQVGIRTQPSKLYTRVRVSKEATFTGGSKQKVNIPSDQILTLTLDDGTLPNVIVITGQPGMGKSAGFKLLLEQFLQIQCPQIHTSAVDVKAKKTVNSSPSLSVTQKELPCVTIHCANSKSTSRDQGNLQSTHKSFETHSYKGLDAFEYVMYTECRNHRICSIEDWFKHFLPNTPKNIGISQIQLKDILLKKKMLVLIDSYEEHNDKSRDLIHEMMYLPQNCRVVISTRPEYTEEVNAMIPLHKTKINLLLHGITAEYREEFISKVIDLFPDLNAEKKFQAKEKLLTKLSGLQHMLGEHLNTPLTLLLLVLLWIKFPQAFNNLTTLTGLYDELKKQMKQSLIYKLVDTKKFSLNEVKRKVEMFLEFLDQISFECIKKQEFELHPLTIEHLKIKSEDLSLPPELVLSTFLNAKLGMNGSEVIVIYNFFHRNMQAFSAACHITKKLAEKQNDSEDYISSILSTGKSEEIWLQYYDVLQHITGCITIKYNFLMEKYATKITKYVKLQEGIDPDVRKYNLDPILSLVVHSKNNEFMCGAVAEWLDAFYIRDMWYEVTDASLSTLPHILNHTVPANLDITVKLSSQNNCHLLPAIDCITKRNITVALFLWDYEEDDEIIEKFLQSDCSAELVRYGGHLSAGVIQKLGEDLPYLQSLELHLNCEETLPALVETLPHLASLYHLNVTLHCDVQSLPLPSCLPKLTYNGNNLYLLICTSTSLANTQVHWAADMIQQLTPTSRDRNVDGLELLNTQLDDVGIQEFLNSLQSRGICVTDDDYGGIIVHSSVHINKKKLAQFSSQAKTKGLGRFDHVKIPAE</sequence>
<protein>
    <recommendedName>
        <fullName evidence="3">NACHT domain-containing protein</fullName>
    </recommendedName>
</protein>
<dbReference type="EMBL" id="CAXKWB010006332">
    <property type="protein sequence ID" value="CAL4082354.1"/>
    <property type="molecule type" value="Genomic_DNA"/>
</dbReference>
<dbReference type="Gene3D" id="3.40.50.300">
    <property type="entry name" value="P-loop containing nucleotide triphosphate hydrolases"/>
    <property type="match status" value="1"/>
</dbReference>
<name>A0AAV2QGQ5_MEGNR</name>
<gene>
    <name evidence="1" type="ORF">MNOR_LOCUS11866</name>
</gene>
<dbReference type="PANTHER" id="PTHR46844">
    <property type="entry name" value="SLR5058 PROTEIN"/>
    <property type="match status" value="1"/>
</dbReference>
<dbReference type="Proteomes" id="UP001497623">
    <property type="component" value="Unassembled WGS sequence"/>
</dbReference>
<reference evidence="1 2" key="1">
    <citation type="submission" date="2024-05" db="EMBL/GenBank/DDBJ databases">
        <authorList>
            <person name="Wallberg A."/>
        </authorList>
    </citation>
    <scope>NUCLEOTIDE SEQUENCE [LARGE SCALE GENOMIC DNA]</scope>
</reference>
<comment type="caution">
    <text evidence="1">The sequence shown here is derived from an EMBL/GenBank/DDBJ whole genome shotgun (WGS) entry which is preliminary data.</text>
</comment>
<evidence type="ECO:0000313" key="2">
    <source>
        <dbReference type="Proteomes" id="UP001497623"/>
    </source>
</evidence>